<dbReference type="UniPathway" id="UPA00359">
    <property type="reaction ID" value="UER00482"/>
</dbReference>
<organism evidence="14 15">
    <name type="scientific">Aquimarina amphilecti</name>
    <dbReference type="NCBI Taxonomy" id="1038014"/>
    <lineage>
        <taxon>Bacteria</taxon>
        <taxon>Pseudomonadati</taxon>
        <taxon>Bacteroidota</taxon>
        <taxon>Flavobacteriia</taxon>
        <taxon>Flavobacteriales</taxon>
        <taxon>Flavobacteriaceae</taxon>
        <taxon>Aquimarina</taxon>
    </lineage>
</organism>
<dbReference type="GO" id="GO:0005886">
    <property type="term" value="C:plasma membrane"/>
    <property type="evidence" value="ECO:0007669"/>
    <property type="project" value="TreeGrafter"/>
</dbReference>
<evidence type="ECO:0000256" key="5">
    <source>
        <dbReference type="ARBA" id="ARBA00022516"/>
    </source>
</evidence>
<reference evidence="14 15" key="1">
    <citation type="submission" date="2016-10" db="EMBL/GenBank/DDBJ databases">
        <authorList>
            <person name="de Groot N.N."/>
        </authorList>
    </citation>
    <scope>NUCLEOTIDE SEQUENCE [LARGE SCALE GENOMIC DNA]</scope>
    <source>
        <strain evidence="14 15">DSM 25232</strain>
    </source>
</reference>
<keyword evidence="15" id="KW-1185">Reference proteome</keyword>
<dbReference type="AlphaFoldDB" id="A0A1H7U9X4"/>
<evidence type="ECO:0000313" key="15">
    <source>
        <dbReference type="Proteomes" id="UP000198521"/>
    </source>
</evidence>
<evidence type="ECO:0000256" key="13">
    <source>
        <dbReference type="HAMAP-Rule" id="MF_00409"/>
    </source>
</evidence>
<evidence type="ECO:0000256" key="2">
    <source>
        <dbReference type="ARBA" id="ARBA00004870"/>
    </source>
</evidence>
<name>A0A1H7U9X4_AQUAM</name>
<comment type="similarity">
    <text evidence="13">Belongs to the LpxK family.</text>
</comment>
<dbReference type="GO" id="GO:0005524">
    <property type="term" value="F:ATP binding"/>
    <property type="evidence" value="ECO:0007669"/>
    <property type="project" value="UniProtKB-UniRule"/>
</dbReference>
<dbReference type="RefSeq" id="WP_091411084.1">
    <property type="nucleotide sequence ID" value="NZ_FOAB01000007.1"/>
</dbReference>
<dbReference type="Proteomes" id="UP000198521">
    <property type="component" value="Unassembled WGS sequence"/>
</dbReference>
<dbReference type="InterPro" id="IPR003758">
    <property type="entry name" value="LpxK"/>
</dbReference>
<evidence type="ECO:0000256" key="12">
    <source>
        <dbReference type="ARBA" id="ARBA00029757"/>
    </source>
</evidence>
<comment type="function">
    <text evidence="1 13">Transfers the gamma-phosphate of ATP to the 4'-position of a tetraacyldisaccharide 1-phosphate intermediate (termed DS-1-P) to form tetraacyldisaccharide 1,4'-bis-phosphate (lipid IVA).</text>
</comment>
<evidence type="ECO:0000256" key="1">
    <source>
        <dbReference type="ARBA" id="ARBA00002274"/>
    </source>
</evidence>
<gene>
    <name evidence="13" type="primary">lpxK</name>
    <name evidence="14" type="ORF">SAMN04487910_3638</name>
</gene>
<comment type="pathway">
    <text evidence="2 13">Glycolipid biosynthesis; lipid IV(A) biosynthesis; lipid IV(A) from (3R)-3-hydroxytetradecanoyl-[acyl-carrier-protein] and UDP-N-acetyl-alpha-D-glucosamine: step 6/6.</text>
</comment>
<evidence type="ECO:0000313" key="14">
    <source>
        <dbReference type="EMBL" id="SEL93564.1"/>
    </source>
</evidence>
<dbReference type="InterPro" id="IPR027417">
    <property type="entry name" value="P-loop_NTPase"/>
</dbReference>
<dbReference type="GO" id="GO:0009029">
    <property type="term" value="F:lipid-A 4'-kinase activity"/>
    <property type="evidence" value="ECO:0007669"/>
    <property type="project" value="UniProtKB-UniRule"/>
</dbReference>
<dbReference type="HAMAP" id="MF_00409">
    <property type="entry name" value="LpxK"/>
    <property type="match status" value="1"/>
</dbReference>
<keyword evidence="9 13" id="KW-0418">Kinase</keyword>
<dbReference type="GO" id="GO:0009245">
    <property type="term" value="P:lipid A biosynthetic process"/>
    <property type="evidence" value="ECO:0007669"/>
    <property type="project" value="UniProtKB-UniRule"/>
</dbReference>
<keyword evidence="7 13" id="KW-0808">Transferase</keyword>
<dbReference type="EC" id="2.7.1.130" evidence="3 13"/>
<dbReference type="PANTHER" id="PTHR42724:SF1">
    <property type="entry name" value="TETRAACYLDISACCHARIDE 4'-KINASE, MITOCHONDRIAL-RELATED"/>
    <property type="match status" value="1"/>
</dbReference>
<dbReference type="Pfam" id="PF02606">
    <property type="entry name" value="LpxK"/>
    <property type="match status" value="1"/>
</dbReference>
<dbReference type="SUPFAM" id="SSF52540">
    <property type="entry name" value="P-loop containing nucleoside triphosphate hydrolases"/>
    <property type="match status" value="1"/>
</dbReference>
<keyword evidence="5 13" id="KW-0444">Lipid biosynthesis</keyword>
<dbReference type="PANTHER" id="PTHR42724">
    <property type="entry name" value="TETRAACYLDISACCHARIDE 4'-KINASE"/>
    <property type="match status" value="1"/>
</dbReference>
<sequence length="335" mass="38326">MNLLRKILLPVVPVYYFITWLRNKLYDFGIKKSISYDFPVIAVGNLSVGGTGKSPMIEYLIRLLKDKVMLATLSRGYKRETKGFQLVQINSAAKDIGDEPLQFKTKFKNVMVAVDADRRNGILNLRNQEINPEVILLDDAYQHRKVKAGFYILLTPYYDLYCNDIVLPTGNLREPRSGASRADIIIVTKCPNTISSELKSSIEKKLNIKRNQVLLFSTIDYSLDIISGSKKRSISSLKDTSFTLVTGIANPKPLLEYYSSLGLKFNHLNYPDHHNFTDVELNRLKEHSCIVTTEKDYVRLASNFSEGALWYQPIEMKFISDQDTFDAKILEYIKK</sequence>
<accession>A0A1H7U9X4</accession>
<evidence type="ECO:0000256" key="6">
    <source>
        <dbReference type="ARBA" id="ARBA00022556"/>
    </source>
</evidence>
<comment type="catalytic activity">
    <reaction evidence="13">
        <text>a lipid A disaccharide + ATP = a lipid IVA + ADP + H(+)</text>
        <dbReference type="Rhea" id="RHEA:67840"/>
        <dbReference type="ChEBI" id="CHEBI:15378"/>
        <dbReference type="ChEBI" id="CHEBI:30616"/>
        <dbReference type="ChEBI" id="CHEBI:176343"/>
        <dbReference type="ChEBI" id="CHEBI:176425"/>
        <dbReference type="ChEBI" id="CHEBI:456216"/>
        <dbReference type="EC" id="2.7.1.130"/>
    </reaction>
</comment>
<evidence type="ECO:0000256" key="8">
    <source>
        <dbReference type="ARBA" id="ARBA00022741"/>
    </source>
</evidence>
<dbReference type="OrthoDB" id="9766423at2"/>
<evidence type="ECO:0000256" key="9">
    <source>
        <dbReference type="ARBA" id="ARBA00022777"/>
    </source>
</evidence>
<proteinExistence type="inferred from homology"/>
<protein>
    <recommendedName>
        <fullName evidence="4 13">Tetraacyldisaccharide 4'-kinase</fullName>
        <ecNumber evidence="3 13">2.7.1.130</ecNumber>
    </recommendedName>
    <alternativeName>
        <fullName evidence="12 13">Lipid A 4'-kinase</fullName>
    </alternativeName>
</protein>
<dbReference type="STRING" id="1038014.SAMN04487910_3638"/>
<keyword evidence="11 13" id="KW-0443">Lipid metabolism</keyword>
<evidence type="ECO:0000256" key="11">
    <source>
        <dbReference type="ARBA" id="ARBA00023098"/>
    </source>
</evidence>
<evidence type="ECO:0000256" key="4">
    <source>
        <dbReference type="ARBA" id="ARBA00016436"/>
    </source>
</evidence>
<dbReference type="NCBIfam" id="TIGR00682">
    <property type="entry name" value="lpxK"/>
    <property type="match status" value="1"/>
</dbReference>
<evidence type="ECO:0000256" key="7">
    <source>
        <dbReference type="ARBA" id="ARBA00022679"/>
    </source>
</evidence>
<keyword evidence="6 13" id="KW-0441">Lipid A biosynthesis</keyword>
<dbReference type="EMBL" id="FOAB01000007">
    <property type="protein sequence ID" value="SEL93564.1"/>
    <property type="molecule type" value="Genomic_DNA"/>
</dbReference>
<evidence type="ECO:0000256" key="10">
    <source>
        <dbReference type="ARBA" id="ARBA00022840"/>
    </source>
</evidence>
<comment type="caution">
    <text evidence="13">Lacks conserved residue(s) required for the propagation of feature annotation.</text>
</comment>
<keyword evidence="8 13" id="KW-0547">Nucleotide-binding</keyword>
<evidence type="ECO:0000256" key="3">
    <source>
        <dbReference type="ARBA" id="ARBA00012071"/>
    </source>
</evidence>
<keyword evidence="10 13" id="KW-0067">ATP-binding</keyword>